<dbReference type="PANTHER" id="PTHR35610:SF3">
    <property type="entry name" value="PROTEASOME ASSEMBLY CHAPERONE FAMILY PROTEIN"/>
    <property type="match status" value="1"/>
</dbReference>
<dbReference type="AlphaFoldDB" id="A0A8J8C4B7"/>
<evidence type="ECO:0000313" key="2">
    <source>
        <dbReference type="Proteomes" id="UP000766550"/>
    </source>
</evidence>
<proteinExistence type="predicted"/>
<gene>
    <name evidence="1" type="ORF">KTS45_14310</name>
</gene>
<dbReference type="OrthoDB" id="165933at2157"/>
<dbReference type="Gene3D" id="3.40.50.10900">
    <property type="entry name" value="PAC-like subunit"/>
    <property type="match status" value="1"/>
</dbReference>
<comment type="caution">
    <text evidence="1">The sequence shown here is derived from an EMBL/GenBank/DDBJ whole genome shotgun (WGS) entry which is preliminary data.</text>
</comment>
<sequence>MPAKRSFDIDTPGGTGSDTTLVVGQAHLGMAGVTAVDYLVRHLDATQIGHLSPTELPGIAPFEEGKPRHHSRFYTLDSTDLTVLVEELFIPVTSARPYTDALIEWIDEQVIEEVVVLHGVPFPHGPEEHEVFHVSTPGFHDDRLANRSIPPLKGGFLDGVVGELVTHSLDEAGSEIGVFVTPTHPPGPDIDAALKLLDALTTVYGFEVDETELRELGEQFKQYYEQLANRMASMAEESDSLGSHDYPEDRMYM</sequence>
<accession>A0A8J8C4B7</accession>
<dbReference type="InterPro" id="IPR038389">
    <property type="entry name" value="PSMG2_sf"/>
</dbReference>
<organism evidence="1 2">
    <name type="scientific">Haloarcula limicola</name>
    <dbReference type="NCBI Taxonomy" id="1429915"/>
    <lineage>
        <taxon>Archaea</taxon>
        <taxon>Methanobacteriati</taxon>
        <taxon>Methanobacteriota</taxon>
        <taxon>Stenosarchaea group</taxon>
        <taxon>Halobacteria</taxon>
        <taxon>Halobacteriales</taxon>
        <taxon>Haloarculaceae</taxon>
        <taxon>Haloarcula</taxon>
    </lineage>
</organism>
<dbReference type="RefSeq" id="WP_162318206.1">
    <property type="nucleotide sequence ID" value="NZ_JAHQXF010000002.1"/>
</dbReference>
<protein>
    <submittedName>
        <fullName evidence="1">PAC2 family protein</fullName>
    </submittedName>
</protein>
<dbReference type="Proteomes" id="UP000766550">
    <property type="component" value="Unassembled WGS sequence"/>
</dbReference>
<dbReference type="Pfam" id="PF09754">
    <property type="entry name" value="PAC2"/>
    <property type="match status" value="1"/>
</dbReference>
<dbReference type="PANTHER" id="PTHR35610">
    <property type="entry name" value="3-ISOPROPYLMALATE DEHYDRATASE-RELATED"/>
    <property type="match status" value="1"/>
</dbReference>
<reference evidence="1 2" key="1">
    <citation type="submission" date="2021-06" db="EMBL/GenBank/DDBJ databases">
        <title>New haloarchaea isolates fom saline soil.</title>
        <authorList>
            <person name="Duran-Viseras A."/>
            <person name="Sanchez-Porro C.S."/>
            <person name="Ventosa A."/>
        </authorList>
    </citation>
    <scope>NUCLEOTIDE SEQUENCE [LARGE SCALE GENOMIC DNA]</scope>
    <source>
        <strain evidence="1 2">JCM 183640</strain>
    </source>
</reference>
<name>A0A8J8C4B7_9EURY</name>
<dbReference type="EMBL" id="JAHQXF010000002">
    <property type="protein sequence ID" value="MBV0925376.1"/>
    <property type="molecule type" value="Genomic_DNA"/>
</dbReference>
<evidence type="ECO:0000313" key="1">
    <source>
        <dbReference type="EMBL" id="MBV0925376.1"/>
    </source>
</evidence>
<dbReference type="InterPro" id="IPR019151">
    <property type="entry name" value="Proteasome_assmbl_chaperone_2"/>
</dbReference>
<dbReference type="SUPFAM" id="SSF159659">
    <property type="entry name" value="Cgl1923-like"/>
    <property type="match status" value="1"/>
</dbReference>
<keyword evidence="2" id="KW-1185">Reference proteome</keyword>